<evidence type="ECO:0008006" key="4">
    <source>
        <dbReference type="Google" id="ProtNLM"/>
    </source>
</evidence>
<organism evidence="2 3">
    <name type="scientific">Candidatus Woykebacteria bacterium RIFCSPHIGHO2_12_FULL_45_10</name>
    <dbReference type="NCBI Taxonomy" id="1802603"/>
    <lineage>
        <taxon>Bacteria</taxon>
        <taxon>Candidatus Woykeibacteriota</taxon>
    </lineage>
</organism>
<evidence type="ECO:0000256" key="1">
    <source>
        <dbReference type="SAM" id="Phobius"/>
    </source>
</evidence>
<feature type="transmembrane region" description="Helical" evidence="1">
    <location>
        <begin position="12"/>
        <end position="35"/>
    </location>
</feature>
<accession>A0A1G1WQE6</accession>
<sequence length="190" mass="20995">MKNSSGFSLIELLVVIAFLAIILVVLVGMIIQIFIQTGISNEAYKAQDDALVSMNYITKELRQAADVIAAQPQSITIREYVSSGDAVPSQVRFYLQGTNLMRGQIPPSGSAPNYTYDSASETFKTLSTRVTNGANTIFTYYDQNNNQLTGTILLASVTLVSTDLSFKQDQRSKDLSVSTKVQLRFRKYNL</sequence>
<gene>
    <name evidence="2" type="ORF">A3F35_02925</name>
</gene>
<keyword evidence="1" id="KW-0812">Transmembrane</keyword>
<dbReference type="PROSITE" id="PS00409">
    <property type="entry name" value="PROKAR_NTER_METHYL"/>
    <property type="match status" value="1"/>
</dbReference>
<dbReference type="InterPro" id="IPR012902">
    <property type="entry name" value="N_methyl_site"/>
</dbReference>
<comment type="caution">
    <text evidence="2">The sequence shown here is derived from an EMBL/GenBank/DDBJ whole genome shotgun (WGS) entry which is preliminary data.</text>
</comment>
<proteinExistence type="predicted"/>
<dbReference type="NCBIfam" id="TIGR02532">
    <property type="entry name" value="IV_pilin_GFxxxE"/>
    <property type="match status" value="1"/>
</dbReference>
<keyword evidence="1" id="KW-1133">Transmembrane helix</keyword>
<name>A0A1G1WQE6_9BACT</name>
<evidence type="ECO:0000313" key="3">
    <source>
        <dbReference type="Proteomes" id="UP000178068"/>
    </source>
</evidence>
<keyword evidence="1" id="KW-0472">Membrane</keyword>
<dbReference type="STRING" id="1802603.A3F35_02925"/>
<dbReference type="Proteomes" id="UP000178068">
    <property type="component" value="Unassembled WGS sequence"/>
</dbReference>
<dbReference type="Pfam" id="PF07963">
    <property type="entry name" value="N_methyl"/>
    <property type="match status" value="1"/>
</dbReference>
<protein>
    <recommendedName>
        <fullName evidence="4">Prepilin-type N-terminal cleavage/methylation domain-containing protein</fullName>
    </recommendedName>
</protein>
<reference evidence="2 3" key="1">
    <citation type="journal article" date="2016" name="Nat. Commun.">
        <title>Thousands of microbial genomes shed light on interconnected biogeochemical processes in an aquifer system.</title>
        <authorList>
            <person name="Anantharaman K."/>
            <person name="Brown C.T."/>
            <person name="Hug L.A."/>
            <person name="Sharon I."/>
            <person name="Castelle C.J."/>
            <person name="Probst A.J."/>
            <person name="Thomas B.C."/>
            <person name="Singh A."/>
            <person name="Wilkins M.J."/>
            <person name="Karaoz U."/>
            <person name="Brodie E.L."/>
            <person name="Williams K.H."/>
            <person name="Hubbard S.S."/>
            <person name="Banfield J.F."/>
        </authorList>
    </citation>
    <scope>NUCLEOTIDE SEQUENCE [LARGE SCALE GENOMIC DNA]</scope>
</reference>
<evidence type="ECO:0000313" key="2">
    <source>
        <dbReference type="EMBL" id="OGY29956.1"/>
    </source>
</evidence>
<dbReference type="AlphaFoldDB" id="A0A1G1WQE6"/>
<dbReference type="EMBL" id="MHCZ01000017">
    <property type="protein sequence ID" value="OGY29956.1"/>
    <property type="molecule type" value="Genomic_DNA"/>
</dbReference>